<dbReference type="PANTHER" id="PTHR46118">
    <property type="entry name" value="PROTEIN ABHD11"/>
    <property type="match status" value="1"/>
</dbReference>
<dbReference type="PANTHER" id="PTHR46118:SF4">
    <property type="entry name" value="PROTEIN ABHD11"/>
    <property type="match status" value="1"/>
</dbReference>
<evidence type="ECO:0000256" key="1">
    <source>
        <dbReference type="ARBA" id="ARBA00008645"/>
    </source>
</evidence>
<dbReference type="InterPro" id="IPR029058">
    <property type="entry name" value="AB_hydrolase_fold"/>
</dbReference>
<evidence type="ECO:0000313" key="7">
    <source>
        <dbReference type="Proteomes" id="UP000078555"/>
    </source>
</evidence>
<evidence type="ECO:0000313" key="5">
    <source>
        <dbReference type="EMBL" id="SBT36228.1"/>
    </source>
</evidence>
<dbReference type="Gene3D" id="3.40.50.1820">
    <property type="entry name" value="alpha/beta hydrolase"/>
    <property type="match status" value="1"/>
</dbReference>
<evidence type="ECO:0000259" key="3">
    <source>
        <dbReference type="Pfam" id="PF00561"/>
    </source>
</evidence>
<feature type="domain" description="AB hydrolase-1" evidence="3">
    <location>
        <begin position="108"/>
        <end position="351"/>
    </location>
</feature>
<dbReference type="InterPro" id="IPR000073">
    <property type="entry name" value="AB_hydrolase_1"/>
</dbReference>
<reference evidence="5" key="2">
    <citation type="submission" date="2016-05" db="EMBL/GenBank/DDBJ databases">
        <authorList>
            <person name="Lavstsen T."/>
            <person name="Jespersen J.S."/>
        </authorList>
    </citation>
    <scope>NUCLEOTIDE SEQUENCE [LARGE SCALE GENOMIC DNA]</scope>
</reference>
<gene>
    <name evidence="4" type="ORF">POVWA1_029360</name>
    <name evidence="5" type="ORF">POVWA2_029100</name>
</gene>
<dbReference type="GO" id="GO:0052689">
    <property type="term" value="F:carboxylic ester hydrolase activity"/>
    <property type="evidence" value="ECO:0007669"/>
    <property type="project" value="TreeGrafter"/>
</dbReference>
<keyword evidence="2 5" id="KW-0378">Hydrolase</keyword>
<dbReference type="Pfam" id="PF00561">
    <property type="entry name" value="Abhydrolase_1"/>
    <property type="match status" value="1"/>
</dbReference>
<comment type="similarity">
    <text evidence="1">Belongs to the AB hydrolase superfamily.</text>
</comment>
<proteinExistence type="inferred from homology"/>
<evidence type="ECO:0000313" key="4">
    <source>
        <dbReference type="EMBL" id="SBT35818.1"/>
    </source>
</evidence>
<name>A0A1A8YX94_PLAOA</name>
<protein>
    <submittedName>
        <fullName evidence="5">Alpha/beta hydrolase, putative</fullName>
    </submittedName>
</protein>
<keyword evidence="7" id="KW-1185">Reference proteome</keyword>
<sequence>MVTRNYISNTIKVNKVTTKMRSLFCNLNKISKLNSNLHDQLRWNNSFGINQWRKRLYNIFSGKGNKNKLFCSFAVSSDEKEIEHVVDGISFTIRDNSSMYKEETKNVPVVLVHGCYGSKKNFRFFGKMLKSSKIITLDLRNHGNSKHTNSMKYEEMENDIKNVLKKLEIKSCCLVGFSLGGKVSMYCALKNPTLFSFLVIMDILPLNYNSIKEHVQLPYNITTMTDILYKIKIKKKPQNKIELLKSLKQEIPHISDTFANFICMSLKENKEQNKLIWKINVDTIHKELSHLMDFPLDSKKHKYNNPCNFIIGKKSDLVYTIKQYDTIINNFFPTSKQLILENSSHTVYIDEAHKCAHVVNRVTATFIFRSRDGWGGGGGGGLIPTGIGFLPSQNFIPECAASTTSHLSCIWVGW</sequence>
<dbReference type="AlphaFoldDB" id="A0A1A8YX94"/>
<dbReference type="EMBL" id="FLRD01000086">
    <property type="protein sequence ID" value="SBT35818.1"/>
    <property type="molecule type" value="Genomic_DNA"/>
</dbReference>
<dbReference type="EMBL" id="FLRE01000114">
    <property type="protein sequence ID" value="SBT36228.1"/>
    <property type="molecule type" value="Genomic_DNA"/>
</dbReference>
<dbReference type="SUPFAM" id="SSF53474">
    <property type="entry name" value="alpha/beta-Hydrolases"/>
    <property type="match status" value="1"/>
</dbReference>
<reference evidence="6 7" key="1">
    <citation type="submission" date="2016-05" db="EMBL/GenBank/DDBJ databases">
        <authorList>
            <person name="Naeem Raeece"/>
        </authorList>
    </citation>
    <scope>NUCLEOTIDE SEQUENCE [LARGE SCALE GENOMIC DNA]</scope>
</reference>
<dbReference type="Proteomes" id="UP000078550">
    <property type="component" value="Unassembled WGS sequence"/>
</dbReference>
<accession>A0A1A8YX94</accession>
<evidence type="ECO:0000256" key="2">
    <source>
        <dbReference type="ARBA" id="ARBA00022801"/>
    </source>
</evidence>
<dbReference type="Proteomes" id="UP000078555">
    <property type="component" value="Unassembled WGS sequence"/>
</dbReference>
<organism evidence="5 6">
    <name type="scientific">Plasmodium ovale wallikeri</name>
    <dbReference type="NCBI Taxonomy" id="864142"/>
    <lineage>
        <taxon>Eukaryota</taxon>
        <taxon>Sar</taxon>
        <taxon>Alveolata</taxon>
        <taxon>Apicomplexa</taxon>
        <taxon>Aconoidasida</taxon>
        <taxon>Haemosporida</taxon>
        <taxon>Plasmodiidae</taxon>
        <taxon>Plasmodium</taxon>
        <taxon>Plasmodium (Plasmodium)</taxon>
    </lineage>
</organism>
<evidence type="ECO:0000313" key="6">
    <source>
        <dbReference type="Proteomes" id="UP000078550"/>
    </source>
</evidence>